<comment type="subcellular location">
    <subcellularLocation>
        <location evidence="10">Cell inner membrane</location>
        <topology evidence="10">Multi-pass membrane protein</topology>
    </subcellularLocation>
    <subcellularLocation>
        <location evidence="1 9">Cell membrane</location>
        <topology evidence="1 9">Multi-pass membrane protein</topology>
    </subcellularLocation>
</comment>
<feature type="transmembrane region" description="Helical" evidence="9">
    <location>
        <begin position="287"/>
        <end position="311"/>
    </location>
</feature>
<evidence type="ECO:0000256" key="6">
    <source>
        <dbReference type="ARBA" id="ARBA00022692"/>
    </source>
</evidence>
<dbReference type="AlphaFoldDB" id="A0A2R8CMD7"/>
<dbReference type="PANTHER" id="PTHR30425">
    <property type="entry name" value="PHOSPHATE TRANSPORT SYSTEM PERMEASE PROTEIN PST"/>
    <property type="match status" value="1"/>
</dbReference>
<feature type="transmembrane region" description="Helical" evidence="9">
    <location>
        <begin position="90"/>
        <end position="121"/>
    </location>
</feature>
<feature type="transmembrane region" description="Helical" evidence="9">
    <location>
        <begin position="171"/>
        <end position="192"/>
    </location>
</feature>
<dbReference type="Gene3D" id="1.10.3720.10">
    <property type="entry name" value="MetI-like"/>
    <property type="match status" value="1"/>
</dbReference>
<keyword evidence="4" id="KW-1003">Cell membrane</keyword>
<evidence type="ECO:0000313" key="14">
    <source>
        <dbReference type="Proteomes" id="UP000244934"/>
    </source>
</evidence>
<dbReference type="InterPro" id="IPR011864">
    <property type="entry name" value="Phosphate_PstC"/>
</dbReference>
<feature type="transmembrane region" description="Helical" evidence="9">
    <location>
        <begin position="133"/>
        <end position="151"/>
    </location>
</feature>
<evidence type="ECO:0000259" key="12">
    <source>
        <dbReference type="PROSITE" id="PS50928"/>
    </source>
</evidence>
<evidence type="ECO:0000256" key="11">
    <source>
        <dbReference type="SAM" id="MobiDB-lite"/>
    </source>
</evidence>
<organism evidence="13 14">
    <name type="scientific">Kushneria phyllosphaerae</name>
    <dbReference type="NCBI Taxonomy" id="2100822"/>
    <lineage>
        <taxon>Bacteria</taxon>
        <taxon>Pseudomonadati</taxon>
        <taxon>Pseudomonadota</taxon>
        <taxon>Gammaproteobacteria</taxon>
        <taxon>Oceanospirillales</taxon>
        <taxon>Halomonadaceae</taxon>
        <taxon>Kushneria</taxon>
    </lineage>
</organism>
<dbReference type="InterPro" id="IPR000515">
    <property type="entry name" value="MetI-like"/>
</dbReference>
<keyword evidence="6 9" id="KW-0812">Transmembrane</keyword>
<dbReference type="GO" id="GO:0005886">
    <property type="term" value="C:plasma membrane"/>
    <property type="evidence" value="ECO:0007669"/>
    <property type="project" value="UniProtKB-SubCell"/>
</dbReference>
<feature type="transmembrane region" description="Helical" evidence="9">
    <location>
        <begin position="48"/>
        <end position="70"/>
    </location>
</feature>
<name>A0A2R8CMD7_9GAMM</name>
<evidence type="ECO:0000256" key="3">
    <source>
        <dbReference type="ARBA" id="ARBA00022448"/>
    </source>
</evidence>
<evidence type="ECO:0000256" key="2">
    <source>
        <dbReference type="ARBA" id="ARBA00007069"/>
    </source>
</evidence>
<evidence type="ECO:0000256" key="7">
    <source>
        <dbReference type="ARBA" id="ARBA00022989"/>
    </source>
</evidence>
<evidence type="ECO:0000256" key="1">
    <source>
        <dbReference type="ARBA" id="ARBA00004651"/>
    </source>
</evidence>
<proteinExistence type="inferred from homology"/>
<keyword evidence="10" id="KW-0997">Cell inner membrane</keyword>
<reference evidence="14" key="1">
    <citation type="submission" date="2018-03" db="EMBL/GenBank/DDBJ databases">
        <authorList>
            <person name="Navarro De La Torre S."/>
        </authorList>
    </citation>
    <scope>NUCLEOTIDE SEQUENCE [LARGE SCALE GENOMIC DNA]</scope>
    <source>
        <strain evidence="14">EAod3</strain>
    </source>
</reference>
<accession>A0A2R8CMD7</accession>
<gene>
    <name evidence="13" type="primary">pstC</name>
    <name evidence="13" type="ORF">KSP9073_02098</name>
</gene>
<comment type="function">
    <text evidence="10">Part of the binding-protein-dependent transport system for phosphate; probably responsible for the translocation of the substrate across the membrane.</text>
</comment>
<dbReference type="InterPro" id="IPR051124">
    <property type="entry name" value="Phosphate_Transport_Permease"/>
</dbReference>
<evidence type="ECO:0000256" key="4">
    <source>
        <dbReference type="ARBA" id="ARBA00022475"/>
    </source>
</evidence>
<evidence type="ECO:0000256" key="9">
    <source>
        <dbReference type="RuleBase" id="RU363032"/>
    </source>
</evidence>
<dbReference type="NCBIfam" id="TIGR02138">
    <property type="entry name" value="phosphate_pstC"/>
    <property type="match status" value="1"/>
</dbReference>
<keyword evidence="5 10" id="KW-0592">Phosphate transport</keyword>
<dbReference type="GO" id="GO:0006817">
    <property type="term" value="P:phosphate ion transport"/>
    <property type="evidence" value="ECO:0007669"/>
    <property type="project" value="UniProtKB-KW"/>
</dbReference>
<dbReference type="EMBL" id="ONZI01000003">
    <property type="protein sequence ID" value="SPJ34066.1"/>
    <property type="molecule type" value="Genomic_DNA"/>
</dbReference>
<dbReference type="PROSITE" id="PS50928">
    <property type="entry name" value="ABC_TM1"/>
    <property type="match status" value="1"/>
</dbReference>
<dbReference type="Proteomes" id="UP000244934">
    <property type="component" value="Unassembled WGS sequence"/>
</dbReference>
<keyword evidence="7 9" id="KW-1133">Transmembrane helix</keyword>
<evidence type="ECO:0000256" key="10">
    <source>
        <dbReference type="RuleBase" id="RU363054"/>
    </source>
</evidence>
<evidence type="ECO:0000313" key="13">
    <source>
        <dbReference type="EMBL" id="SPJ34066.1"/>
    </source>
</evidence>
<dbReference type="InterPro" id="IPR035906">
    <property type="entry name" value="MetI-like_sf"/>
</dbReference>
<evidence type="ECO:0000256" key="8">
    <source>
        <dbReference type="ARBA" id="ARBA00023136"/>
    </source>
</evidence>
<dbReference type="SUPFAM" id="SSF161098">
    <property type="entry name" value="MetI-like"/>
    <property type="match status" value="1"/>
</dbReference>
<evidence type="ECO:0000256" key="5">
    <source>
        <dbReference type="ARBA" id="ARBA00022592"/>
    </source>
</evidence>
<dbReference type="RefSeq" id="WP_243409193.1">
    <property type="nucleotide sequence ID" value="NZ_ONZI01000003.1"/>
</dbReference>
<protein>
    <recommendedName>
        <fullName evidence="10">Phosphate transport system permease protein</fullName>
    </recommendedName>
</protein>
<keyword evidence="14" id="KW-1185">Reference proteome</keyword>
<dbReference type="GO" id="GO:0005315">
    <property type="term" value="F:phosphate transmembrane transporter activity"/>
    <property type="evidence" value="ECO:0007669"/>
    <property type="project" value="InterPro"/>
</dbReference>
<sequence length="320" mass="33874">MTTGSSVTPQAAEGDRMQKLSASGHERSALKRNGLVDRVFEITTRGSALLVLLLLGTITGSLILAGWPALSELGLSFFTDDRWAANVNRFGALPAIYGTLVTSLIAIAIAIPVSLGIAIFLTEICPPKLRRTIGTMVELLAGVPSIIYGMWGMEVLAPFLQSHFPSVFPAGTGLTTAGLILAIMIIPFITAVTRDVMNTVPSIMRESAYGLGCTTWEVVRHVIFPSVKAGMLGGVILGLGRALGETMAVTFVIGNNLFLNATVTGQGTSIAALIANQFSEADGLQRSALLLLGLVLFLITFAVLALARFMLNRMNQRAPS</sequence>
<dbReference type="PANTHER" id="PTHR30425:SF1">
    <property type="entry name" value="PHOSPHATE TRANSPORT SYSTEM PERMEASE PROTEIN PSTC"/>
    <property type="match status" value="1"/>
</dbReference>
<feature type="compositionally biased region" description="Basic and acidic residues" evidence="11">
    <location>
        <begin position="13"/>
        <end position="25"/>
    </location>
</feature>
<comment type="similarity">
    <text evidence="2 10">Belongs to the binding-protein-dependent transport system permease family. CysTW subfamily.</text>
</comment>
<dbReference type="CDD" id="cd06261">
    <property type="entry name" value="TM_PBP2"/>
    <property type="match status" value="1"/>
</dbReference>
<keyword evidence="3 9" id="KW-0813">Transport</keyword>
<feature type="region of interest" description="Disordered" evidence="11">
    <location>
        <begin position="1"/>
        <end position="25"/>
    </location>
</feature>
<keyword evidence="8 9" id="KW-0472">Membrane</keyword>
<feature type="domain" description="ABC transmembrane type-1" evidence="12">
    <location>
        <begin position="96"/>
        <end position="307"/>
    </location>
</feature>
<dbReference type="Pfam" id="PF00528">
    <property type="entry name" value="BPD_transp_1"/>
    <property type="match status" value="1"/>
</dbReference>
<feature type="transmembrane region" description="Helical" evidence="9">
    <location>
        <begin position="257"/>
        <end position="275"/>
    </location>
</feature>